<dbReference type="Proteomes" id="UP001153069">
    <property type="component" value="Unassembled WGS sequence"/>
</dbReference>
<gene>
    <name evidence="1" type="ORF">SEMRO_35_G022370.1</name>
</gene>
<keyword evidence="2" id="KW-1185">Reference proteome</keyword>
<name>A0A9N8DEN2_9STRA</name>
<reference evidence="1" key="1">
    <citation type="submission" date="2020-06" db="EMBL/GenBank/DDBJ databases">
        <authorList>
            <consortium name="Plant Systems Biology data submission"/>
        </authorList>
    </citation>
    <scope>NUCLEOTIDE SEQUENCE</scope>
    <source>
        <strain evidence="1">D6</strain>
    </source>
</reference>
<evidence type="ECO:0008006" key="3">
    <source>
        <dbReference type="Google" id="ProtNLM"/>
    </source>
</evidence>
<protein>
    <recommendedName>
        <fullName evidence="3">DDE Tnp4 domain-containing protein</fullName>
    </recommendedName>
</protein>
<sequence>MRLTEHTFRALAQPMIVGPASEFDRDFVTYFGCSPHSVAKAWNCNNFIGAKPKHLLWTLVWMNVYGTCLVTVDTTDVAIPEPPLKPGQERPRNNAGKQLPFNLKWYSKKVGGAALRYETAICIQTGDIVSINGPFPAGRWNDPKIFHNDLLARLGPEEMVEADGVYKGMPFDVRTPHDHINEADKKAKSHARARHEIILHRIKEWNCIGHRFKHSLEMHGMAFRAVVAMVQLMIEEGEIAFKVDY</sequence>
<evidence type="ECO:0000313" key="1">
    <source>
        <dbReference type="EMBL" id="CAB9498304.1"/>
    </source>
</evidence>
<organism evidence="1 2">
    <name type="scientific">Seminavis robusta</name>
    <dbReference type="NCBI Taxonomy" id="568900"/>
    <lineage>
        <taxon>Eukaryota</taxon>
        <taxon>Sar</taxon>
        <taxon>Stramenopiles</taxon>
        <taxon>Ochrophyta</taxon>
        <taxon>Bacillariophyta</taxon>
        <taxon>Bacillariophyceae</taxon>
        <taxon>Bacillariophycidae</taxon>
        <taxon>Naviculales</taxon>
        <taxon>Naviculaceae</taxon>
        <taxon>Seminavis</taxon>
    </lineage>
</organism>
<proteinExistence type="predicted"/>
<evidence type="ECO:0000313" key="2">
    <source>
        <dbReference type="Proteomes" id="UP001153069"/>
    </source>
</evidence>
<dbReference type="AlphaFoldDB" id="A0A9N8DEN2"/>
<comment type="caution">
    <text evidence="1">The sequence shown here is derived from an EMBL/GenBank/DDBJ whole genome shotgun (WGS) entry which is preliminary data.</text>
</comment>
<accession>A0A9N8DEN2</accession>
<dbReference type="EMBL" id="CAICTM010000035">
    <property type="protein sequence ID" value="CAB9498304.1"/>
    <property type="molecule type" value="Genomic_DNA"/>
</dbReference>
<dbReference type="OrthoDB" id="38519at2759"/>